<keyword evidence="2" id="KW-1185">Reference proteome</keyword>
<proteinExistence type="predicted"/>
<protein>
    <submittedName>
        <fullName evidence="1">Uncharacterized protein</fullName>
    </submittedName>
</protein>
<reference evidence="1 2" key="2">
    <citation type="journal article" date="2022" name="Mol. Ecol. Resour.">
        <title>The genomes of chicory, endive, great burdock and yacon provide insights into Asteraceae paleo-polyploidization history and plant inulin production.</title>
        <authorList>
            <person name="Fan W."/>
            <person name="Wang S."/>
            <person name="Wang H."/>
            <person name="Wang A."/>
            <person name="Jiang F."/>
            <person name="Liu H."/>
            <person name="Zhao H."/>
            <person name="Xu D."/>
            <person name="Zhang Y."/>
        </authorList>
    </citation>
    <scope>NUCLEOTIDE SEQUENCE [LARGE SCALE GENOMIC DNA]</scope>
    <source>
        <strain evidence="2">cv. Niubang</strain>
    </source>
</reference>
<reference evidence="2" key="1">
    <citation type="journal article" date="2022" name="Mol. Ecol. Resour.">
        <title>The genomes of chicory, endive, great burdock and yacon provide insights into Asteraceae palaeo-polyploidization history and plant inulin production.</title>
        <authorList>
            <person name="Fan W."/>
            <person name="Wang S."/>
            <person name="Wang H."/>
            <person name="Wang A."/>
            <person name="Jiang F."/>
            <person name="Liu H."/>
            <person name="Zhao H."/>
            <person name="Xu D."/>
            <person name="Zhang Y."/>
        </authorList>
    </citation>
    <scope>NUCLEOTIDE SEQUENCE [LARGE SCALE GENOMIC DNA]</scope>
    <source>
        <strain evidence="2">cv. Niubang</strain>
    </source>
</reference>
<dbReference type="Proteomes" id="UP001055879">
    <property type="component" value="Linkage Group LG06"/>
</dbReference>
<evidence type="ECO:0000313" key="2">
    <source>
        <dbReference type="Proteomes" id="UP001055879"/>
    </source>
</evidence>
<dbReference type="EMBL" id="CM042052">
    <property type="protein sequence ID" value="KAI3718971.1"/>
    <property type="molecule type" value="Genomic_DNA"/>
</dbReference>
<sequence>MLGTQLASLREEFDRLTANTVHRVTLLEERAIREDQHSRDIEHNSASLDCILRLLREQNYEVQRVHIGFFRSMNGMAQDFQNLVDLLLSSVASINSRLDRLIFSNTDVTISIAALKAASDDLDREVICNTRNFRSVSNVLKERIQLPKEPFEDA</sequence>
<evidence type="ECO:0000313" key="1">
    <source>
        <dbReference type="EMBL" id="KAI3718971.1"/>
    </source>
</evidence>
<gene>
    <name evidence="1" type="ORF">L6452_19856</name>
</gene>
<comment type="caution">
    <text evidence="1">The sequence shown here is derived from an EMBL/GenBank/DDBJ whole genome shotgun (WGS) entry which is preliminary data.</text>
</comment>
<organism evidence="1 2">
    <name type="scientific">Arctium lappa</name>
    <name type="common">Greater burdock</name>
    <name type="synonym">Lappa major</name>
    <dbReference type="NCBI Taxonomy" id="4217"/>
    <lineage>
        <taxon>Eukaryota</taxon>
        <taxon>Viridiplantae</taxon>
        <taxon>Streptophyta</taxon>
        <taxon>Embryophyta</taxon>
        <taxon>Tracheophyta</taxon>
        <taxon>Spermatophyta</taxon>
        <taxon>Magnoliopsida</taxon>
        <taxon>eudicotyledons</taxon>
        <taxon>Gunneridae</taxon>
        <taxon>Pentapetalae</taxon>
        <taxon>asterids</taxon>
        <taxon>campanulids</taxon>
        <taxon>Asterales</taxon>
        <taxon>Asteraceae</taxon>
        <taxon>Carduoideae</taxon>
        <taxon>Cardueae</taxon>
        <taxon>Arctiinae</taxon>
        <taxon>Arctium</taxon>
    </lineage>
</organism>
<accession>A0ACB9B9Q0</accession>
<name>A0ACB9B9Q0_ARCLA</name>